<evidence type="ECO:0000313" key="2">
    <source>
        <dbReference type="Proteomes" id="UP000030428"/>
    </source>
</evidence>
<reference evidence="1 2" key="1">
    <citation type="journal article" date="2016" name="Front. Microbiol.">
        <title>Single-Cell (Meta-)Genomics of a Dimorphic Candidatus Thiomargarita nelsonii Reveals Genomic Plasticity.</title>
        <authorList>
            <person name="Flood B.E."/>
            <person name="Fliss P."/>
            <person name="Jones D.S."/>
            <person name="Dick G.J."/>
            <person name="Jain S."/>
            <person name="Kaster A.K."/>
            <person name="Winkel M."/>
            <person name="Mussmann M."/>
            <person name="Bailey J."/>
        </authorList>
    </citation>
    <scope>NUCLEOTIDE SEQUENCE [LARGE SCALE GENOMIC DNA]</scope>
    <source>
        <strain evidence="1">Hydrate Ridge</strain>
    </source>
</reference>
<dbReference type="Proteomes" id="UP000030428">
    <property type="component" value="Unassembled WGS sequence"/>
</dbReference>
<accession>A0A4E0QRI8</accession>
<evidence type="ECO:0000313" key="1">
    <source>
        <dbReference type="EMBL" id="TGO03287.1"/>
    </source>
</evidence>
<name>A0A4E0QRI8_9GAMM</name>
<comment type="caution">
    <text evidence="1">The sequence shown here is derived from an EMBL/GenBank/DDBJ whole genome shotgun (WGS) entry which is preliminary data.</text>
</comment>
<protein>
    <submittedName>
        <fullName evidence="1">Uncharacterized protein</fullName>
    </submittedName>
</protein>
<dbReference type="AlphaFoldDB" id="A0A4E0QRI8"/>
<organism evidence="1 2">
    <name type="scientific">Candidatus Thiomargarita nelsonii</name>
    <dbReference type="NCBI Taxonomy" id="1003181"/>
    <lineage>
        <taxon>Bacteria</taxon>
        <taxon>Pseudomonadati</taxon>
        <taxon>Pseudomonadota</taxon>
        <taxon>Gammaproteobacteria</taxon>
        <taxon>Thiotrichales</taxon>
        <taxon>Thiotrichaceae</taxon>
        <taxon>Thiomargarita</taxon>
    </lineage>
</organism>
<gene>
    <name evidence="1" type="ORF">PN36_09395</name>
</gene>
<keyword evidence="2" id="KW-1185">Reference proteome</keyword>
<dbReference type="EMBL" id="JSZA02000028">
    <property type="protein sequence ID" value="TGO03287.1"/>
    <property type="molecule type" value="Genomic_DNA"/>
</dbReference>
<proteinExistence type="predicted"/>
<sequence>MSTKKIKLMADYQCYPLWDIEKVGNIDPNKLPISAVLKKHLNLWAECYDEILVIEEPILSGFKNKMEALAFEAQGQFLWRQLQQELGDTYEVFYFSHLTSQLLEKNEIEDLIVYPKAQRMNVYVEEVASVGSMPLS</sequence>